<reference evidence="1 2" key="1">
    <citation type="submission" date="2021-06" db="EMBL/GenBank/DDBJ databases">
        <title>Caerostris extrusa draft genome.</title>
        <authorList>
            <person name="Kono N."/>
            <person name="Arakawa K."/>
        </authorList>
    </citation>
    <scope>NUCLEOTIDE SEQUENCE [LARGE SCALE GENOMIC DNA]</scope>
</reference>
<protein>
    <submittedName>
        <fullName evidence="1">Uncharacterized protein</fullName>
    </submittedName>
</protein>
<evidence type="ECO:0000313" key="1">
    <source>
        <dbReference type="EMBL" id="GIY87255.1"/>
    </source>
</evidence>
<organism evidence="1 2">
    <name type="scientific">Caerostris extrusa</name>
    <name type="common">Bark spider</name>
    <name type="synonym">Caerostris bankana</name>
    <dbReference type="NCBI Taxonomy" id="172846"/>
    <lineage>
        <taxon>Eukaryota</taxon>
        <taxon>Metazoa</taxon>
        <taxon>Ecdysozoa</taxon>
        <taxon>Arthropoda</taxon>
        <taxon>Chelicerata</taxon>
        <taxon>Arachnida</taxon>
        <taxon>Araneae</taxon>
        <taxon>Araneomorphae</taxon>
        <taxon>Entelegynae</taxon>
        <taxon>Araneoidea</taxon>
        <taxon>Araneidae</taxon>
        <taxon>Caerostris</taxon>
    </lineage>
</organism>
<accession>A0AAV4WZY3</accession>
<proteinExistence type="predicted"/>
<dbReference type="AlphaFoldDB" id="A0AAV4WZY3"/>
<dbReference type="Proteomes" id="UP001054945">
    <property type="component" value="Unassembled WGS sequence"/>
</dbReference>
<name>A0AAV4WZY3_CAEEX</name>
<keyword evidence="2" id="KW-1185">Reference proteome</keyword>
<sequence length="188" mass="21540">MDFILSAGDVASTWSISFSVLGVDGQLCTYFQNFPYLLACGEKRWVRLQQQRLEVFHSRSLFFNDSGNDGIKYQFLWTFYEAYDTAFNVICTTKTPKICNLRILLHFLRIISIYHAANFHNKLIQFGVCHNFGCRLRIGIIISHNVKPPGAVSVGTGPNWWPDKQPIHGTNRSCPGGCMPEWIDFKLR</sequence>
<dbReference type="EMBL" id="BPLR01016914">
    <property type="protein sequence ID" value="GIY87255.1"/>
    <property type="molecule type" value="Genomic_DNA"/>
</dbReference>
<gene>
    <name evidence="1" type="ORF">CEXT_430981</name>
</gene>
<evidence type="ECO:0000313" key="2">
    <source>
        <dbReference type="Proteomes" id="UP001054945"/>
    </source>
</evidence>
<comment type="caution">
    <text evidence="1">The sequence shown here is derived from an EMBL/GenBank/DDBJ whole genome shotgun (WGS) entry which is preliminary data.</text>
</comment>